<dbReference type="Proteomes" id="UP000501443">
    <property type="component" value="Plasmid pveu"/>
</dbReference>
<geneLocation type="plasmid" evidence="4">
    <name>pveu</name>
</geneLocation>
<dbReference type="Pfam" id="PF07510">
    <property type="entry name" value="GmrSD_C"/>
    <property type="match status" value="1"/>
</dbReference>
<protein>
    <submittedName>
        <fullName evidence="3">DUF262 domain-containing protein</fullName>
    </submittedName>
</protein>
<feature type="domain" description="GmrSD restriction endonucleases N-terminal" evidence="1">
    <location>
        <begin position="13"/>
        <end position="217"/>
    </location>
</feature>
<dbReference type="RefSeq" id="WP_171802477.1">
    <property type="nucleotide sequence ID" value="NZ_CP053542.1"/>
</dbReference>
<evidence type="ECO:0000259" key="2">
    <source>
        <dbReference type="Pfam" id="PF07510"/>
    </source>
</evidence>
<accession>A0AAE7AY54</accession>
<dbReference type="InterPro" id="IPR004919">
    <property type="entry name" value="GmrSD_N"/>
</dbReference>
<gene>
    <name evidence="3" type="ORF">HOO69_15960</name>
</gene>
<organism evidence="3 4">
    <name type="scientific">Vibrio europaeus</name>
    <dbReference type="NCBI Taxonomy" id="300876"/>
    <lineage>
        <taxon>Bacteria</taxon>
        <taxon>Pseudomonadati</taxon>
        <taxon>Pseudomonadota</taxon>
        <taxon>Gammaproteobacteria</taxon>
        <taxon>Vibrionales</taxon>
        <taxon>Vibrionaceae</taxon>
        <taxon>Vibrio</taxon>
        <taxon>Vibrio oreintalis group</taxon>
    </lineage>
</organism>
<name>A0AAE7AY54_9VIBR</name>
<proteinExistence type="predicted"/>
<dbReference type="Pfam" id="PF03235">
    <property type="entry name" value="GmrSD_N"/>
    <property type="match status" value="1"/>
</dbReference>
<dbReference type="AlphaFoldDB" id="A0AAE7AY54"/>
<sequence length="557" mass="65088">MNFNQTTVLAFFEPSKVSYEIPVYQRAYAWGENNWNEFLSDLYEQVDGENNYFFGNILLECVEKNKLYEIIDGQQRVTTITIFVRSLLNVLKTRNDLSEHDFDIDDTEEAFIRDKNIKLRPVEYDRSCYDCLIVENHDQFDAYSPSQKKLLEAKAYFTKQLSKLDTARLVSIQEKLENTDLTIIELEGKKDAALMFELENNRGKELTNMEKVKSYFMYQMYVNSPADDVDNNIEFVSNIFKRIYQVINNIERINEDSVLIYHNNAYIKGYAYRTLDDLKEAFRNKDDKVTWIKEYVRSLNDSFVAIDKLQHEESLYAKRLFKLGIPAYIYPFIIKGYRYNSSDLPALFRILEVITFRAKLINSRANIQERLNEILLSYDGNNAVLSEKITSKLNDTWYWSDSNTKNYLHGGMYGNNVLSYLLWSYESYLQRAGYSVEGFKITNQQIEHIAPRTPTDGSPLETGYELNEQGEYSEDFSSEHLNCLGNLVLISGSHNASIGNKPFADKLMSYRKNPILNQQAEIASFVKDSENPVWDSEAIYERHNKIVDFAITEWSFR</sequence>
<keyword evidence="3" id="KW-0614">Plasmid</keyword>
<feature type="domain" description="GmrSD restriction endonucleases C-terminal" evidence="2">
    <location>
        <begin position="413"/>
        <end position="547"/>
    </location>
</feature>
<dbReference type="PANTHER" id="PTHR35149">
    <property type="entry name" value="SLL5132 PROTEIN"/>
    <property type="match status" value="1"/>
</dbReference>
<dbReference type="EMBL" id="CP053542">
    <property type="protein sequence ID" value="QJY38075.1"/>
    <property type="molecule type" value="Genomic_DNA"/>
</dbReference>
<evidence type="ECO:0000313" key="4">
    <source>
        <dbReference type="Proteomes" id="UP000501443"/>
    </source>
</evidence>
<evidence type="ECO:0000313" key="3">
    <source>
        <dbReference type="EMBL" id="QJY38075.1"/>
    </source>
</evidence>
<evidence type="ECO:0000259" key="1">
    <source>
        <dbReference type="Pfam" id="PF03235"/>
    </source>
</evidence>
<reference evidence="3 4" key="1">
    <citation type="submission" date="2020-05" db="EMBL/GenBank/DDBJ databases">
        <title>First description outside Europe of the emergent pathogen for shellfish aquaculture Vibrio europaeus.</title>
        <authorList>
            <person name="Dubert J."/>
            <person name="Rojas R."/>
        </authorList>
    </citation>
    <scope>NUCLEOTIDE SEQUENCE [LARGE SCALE GENOMIC DNA]</scope>
    <source>
        <strain evidence="3 4">NPI-1</strain>
        <plasmid evidence="4">pveu</plasmid>
    </source>
</reference>
<dbReference type="PANTHER" id="PTHR35149:SF1">
    <property type="entry name" value="DUF5655 DOMAIN-CONTAINING PROTEIN"/>
    <property type="match status" value="1"/>
</dbReference>
<dbReference type="InterPro" id="IPR011089">
    <property type="entry name" value="GmrSD_C"/>
</dbReference>